<dbReference type="FunFam" id="3.40.50.300:FF:001129">
    <property type="entry name" value="ras-related protein Rab-44 isoform X2"/>
    <property type="match status" value="1"/>
</dbReference>
<dbReference type="KEGG" id="ovi:T265_01863"/>
<accession>A0A074ZXV7</accession>
<dbReference type="SMART" id="SM00174">
    <property type="entry name" value="RHO"/>
    <property type="match status" value="1"/>
</dbReference>
<dbReference type="RefSeq" id="XP_009164253.1">
    <property type="nucleotide sequence ID" value="XM_009165989.1"/>
</dbReference>
<dbReference type="InterPro" id="IPR005225">
    <property type="entry name" value="Small_GTP-bd"/>
</dbReference>
<dbReference type="Proteomes" id="UP000054324">
    <property type="component" value="Unassembled WGS sequence"/>
</dbReference>
<dbReference type="PROSITE" id="PS51421">
    <property type="entry name" value="RAS"/>
    <property type="match status" value="1"/>
</dbReference>
<dbReference type="PANTHER" id="PTHR47977">
    <property type="entry name" value="RAS-RELATED PROTEIN RAB"/>
    <property type="match status" value="1"/>
</dbReference>
<feature type="compositionally biased region" description="Polar residues" evidence="4">
    <location>
        <begin position="44"/>
        <end position="58"/>
    </location>
</feature>
<evidence type="ECO:0000313" key="6">
    <source>
        <dbReference type="Proteomes" id="UP000054324"/>
    </source>
</evidence>
<keyword evidence="1" id="KW-0547">Nucleotide-binding</keyword>
<feature type="compositionally biased region" description="Basic and acidic residues" evidence="4">
    <location>
        <begin position="1"/>
        <end position="11"/>
    </location>
</feature>
<dbReference type="SMART" id="SM00173">
    <property type="entry name" value="RAS"/>
    <property type="match status" value="1"/>
</dbReference>
<dbReference type="CTD" id="20316051"/>
<proteinExistence type="predicted"/>
<dbReference type="PRINTS" id="PR00449">
    <property type="entry name" value="RASTRNSFRMNG"/>
</dbReference>
<dbReference type="AlphaFoldDB" id="A0A074ZXV7"/>
<dbReference type="NCBIfam" id="TIGR00231">
    <property type="entry name" value="small_GTP"/>
    <property type="match status" value="1"/>
</dbReference>
<keyword evidence="3" id="KW-0449">Lipoprotein</keyword>
<dbReference type="OrthoDB" id="6232500at2759"/>
<dbReference type="CDD" id="cd00154">
    <property type="entry name" value="Rab"/>
    <property type="match status" value="1"/>
</dbReference>
<dbReference type="InterPro" id="IPR027417">
    <property type="entry name" value="P-loop_NTPase"/>
</dbReference>
<evidence type="ECO:0000256" key="2">
    <source>
        <dbReference type="ARBA" id="ARBA00023134"/>
    </source>
</evidence>
<gene>
    <name evidence="5" type="ORF">T265_01863</name>
</gene>
<evidence type="ECO:0000256" key="3">
    <source>
        <dbReference type="ARBA" id="ARBA00023288"/>
    </source>
</evidence>
<dbReference type="Gene3D" id="3.40.50.300">
    <property type="entry name" value="P-loop containing nucleotide triphosphate hydrolases"/>
    <property type="match status" value="1"/>
</dbReference>
<dbReference type="PROSITE" id="PS51420">
    <property type="entry name" value="RHO"/>
    <property type="match status" value="1"/>
</dbReference>
<evidence type="ECO:0000256" key="4">
    <source>
        <dbReference type="SAM" id="MobiDB-lite"/>
    </source>
</evidence>
<organism evidence="5 6">
    <name type="scientific">Opisthorchis viverrini</name>
    <name type="common">Southeast Asian liver fluke</name>
    <dbReference type="NCBI Taxonomy" id="6198"/>
    <lineage>
        <taxon>Eukaryota</taxon>
        <taxon>Metazoa</taxon>
        <taxon>Spiralia</taxon>
        <taxon>Lophotrochozoa</taxon>
        <taxon>Platyhelminthes</taxon>
        <taxon>Trematoda</taxon>
        <taxon>Digenea</taxon>
        <taxon>Opisthorchiida</taxon>
        <taxon>Opisthorchiata</taxon>
        <taxon>Opisthorchiidae</taxon>
        <taxon>Opisthorchis</taxon>
    </lineage>
</organism>
<evidence type="ECO:0008006" key="7">
    <source>
        <dbReference type="Google" id="ProtNLM"/>
    </source>
</evidence>
<dbReference type="Pfam" id="PF00071">
    <property type="entry name" value="Ras"/>
    <property type="match status" value="1"/>
</dbReference>
<dbReference type="InterPro" id="IPR050227">
    <property type="entry name" value="Rab"/>
</dbReference>
<keyword evidence="2" id="KW-0342">GTP-binding</keyword>
<dbReference type="GeneID" id="20316051"/>
<dbReference type="SMART" id="SM00176">
    <property type="entry name" value="RAN"/>
    <property type="match status" value="1"/>
</dbReference>
<dbReference type="SUPFAM" id="SSF52540">
    <property type="entry name" value="P-loop containing nucleoside triphosphate hydrolases"/>
    <property type="match status" value="1"/>
</dbReference>
<sequence>MAHNFGQHDDLGEMQPFSVTGVGRSTAKPPTAPNGTAHKKSKSTPKSNTAFAPSNDISGGSGEERFDARFKVLLLGNSGVGKTSILRTLMGEKFNPGTISTIGIDLAKKLFIVENHRIQLEIWDTAGQEQYHSIVAFHFRGAKAFIVMYDVTQPKTFEQIRKYWLRSVDDYMDEPIPVFFAANKADLESSRVISTQDGEKLASQQCAHGFFETSAKTGLNVQNLFQRVAESMVSTWGAPKVRIASANLRHLWRQSGVSLNLKGCVYQATVWAVLLYACETLPVGAAQLRRLQVFDNRCLRTITHVDWCRRLLNEAIGKRVFRRATGTSIEECVQHQKERWLGHVLCRPDYRLPKRVLFPIPNSEWRKQRGGQPLTRQRRIMEITKRLSAVSATRLLGWEP</sequence>
<keyword evidence="6" id="KW-1185">Reference proteome</keyword>
<dbReference type="GO" id="GO:0003924">
    <property type="term" value="F:GTPase activity"/>
    <property type="evidence" value="ECO:0007669"/>
    <property type="project" value="InterPro"/>
</dbReference>
<dbReference type="InterPro" id="IPR001806">
    <property type="entry name" value="Small_GTPase"/>
</dbReference>
<reference evidence="5 6" key="1">
    <citation type="submission" date="2013-11" db="EMBL/GenBank/DDBJ databases">
        <title>Opisthorchis viverrini - life in the bile duct.</title>
        <authorList>
            <person name="Young N.D."/>
            <person name="Nagarajan N."/>
            <person name="Lin S.J."/>
            <person name="Korhonen P.K."/>
            <person name="Jex A.R."/>
            <person name="Hall R.S."/>
            <person name="Safavi-Hemami H."/>
            <person name="Kaewkong W."/>
            <person name="Bertrand D."/>
            <person name="Gao S."/>
            <person name="Seet Q."/>
            <person name="Wongkham S."/>
            <person name="Teh B.T."/>
            <person name="Wongkham C."/>
            <person name="Intapan P.M."/>
            <person name="Maleewong W."/>
            <person name="Yang X."/>
            <person name="Hu M."/>
            <person name="Wang Z."/>
            <person name="Hofmann A."/>
            <person name="Sternberg P.W."/>
            <person name="Tan P."/>
            <person name="Wang J."/>
            <person name="Gasser R.B."/>
        </authorList>
    </citation>
    <scope>NUCLEOTIDE SEQUENCE [LARGE SCALE GENOMIC DNA]</scope>
</reference>
<dbReference type="GO" id="GO:0005525">
    <property type="term" value="F:GTP binding"/>
    <property type="evidence" value="ECO:0007669"/>
    <property type="project" value="UniProtKB-KW"/>
</dbReference>
<evidence type="ECO:0000313" key="5">
    <source>
        <dbReference type="EMBL" id="KER31926.1"/>
    </source>
</evidence>
<dbReference type="STRING" id="6198.A0A074ZXV7"/>
<dbReference type="EMBL" id="KL596639">
    <property type="protein sequence ID" value="KER31926.1"/>
    <property type="molecule type" value="Genomic_DNA"/>
</dbReference>
<name>A0A074ZXV7_OPIVI</name>
<protein>
    <recommendedName>
        <fullName evidence="7">Ras family protein</fullName>
    </recommendedName>
</protein>
<feature type="region of interest" description="Disordered" evidence="4">
    <location>
        <begin position="1"/>
        <end position="58"/>
    </location>
</feature>
<evidence type="ECO:0000256" key="1">
    <source>
        <dbReference type="ARBA" id="ARBA00022741"/>
    </source>
</evidence>
<dbReference type="SMART" id="SM00175">
    <property type="entry name" value="RAB"/>
    <property type="match status" value="1"/>
</dbReference>
<dbReference type="PROSITE" id="PS51419">
    <property type="entry name" value="RAB"/>
    <property type="match status" value="1"/>
</dbReference>